<dbReference type="GeneID" id="15806660"/>
<dbReference type="OrthoDB" id="10261439at2759"/>
<dbReference type="Pfam" id="PF01602">
    <property type="entry name" value="Adaptin_N"/>
    <property type="match status" value="1"/>
</dbReference>
<dbReference type="KEGG" id="beq:BEWA_037740"/>
<feature type="domain" description="Coatomer beta subunit C-terminal" evidence="12">
    <location>
        <begin position="706"/>
        <end position="810"/>
    </location>
</feature>
<dbReference type="RefSeq" id="XP_004833189.1">
    <property type="nucleotide sequence ID" value="XM_004833132.1"/>
</dbReference>
<dbReference type="VEuPathDB" id="PiroplasmaDB:BEWA_037740"/>
<feature type="domain" description="Coatomer beta subunit appendage platform" evidence="13">
    <location>
        <begin position="818"/>
        <end position="976"/>
    </location>
</feature>
<accession>L1LE86</accession>
<dbReference type="EMBL" id="ACOU01000002">
    <property type="protein sequence ID" value="EKX73737.1"/>
    <property type="molecule type" value="Genomic_DNA"/>
</dbReference>
<dbReference type="PANTHER" id="PTHR10635:SF0">
    <property type="entry name" value="COATOMER SUBUNIT BETA"/>
    <property type="match status" value="1"/>
</dbReference>
<feature type="domain" description="Clathrin/coatomer adaptor adaptin-like N-terminal" evidence="11">
    <location>
        <begin position="28"/>
        <end position="485"/>
    </location>
</feature>
<comment type="caution">
    <text evidence="14">The sequence shown here is derived from an EMBL/GenBank/DDBJ whole genome shotgun (WGS) entry which is preliminary data.</text>
</comment>
<keyword evidence="8 10" id="KW-0472">Membrane</keyword>
<keyword evidence="15" id="KW-1185">Reference proteome</keyword>
<name>L1LE86_THEEQ</name>
<evidence type="ECO:0000259" key="11">
    <source>
        <dbReference type="Pfam" id="PF01602"/>
    </source>
</evidence>
<comment type="subcellular location">
    <subcellularLocation>
        <location evidence="10">Cytoplasm</location>
    </subcellularLocation>
    <subcellularLocation>
        <location evidence="1 10">Golgi apparatus membrane</location>
        <topology evidence="1 10">Peripheral membrane protein</topology>
        <orientation evidence="1 10">Cytoplasmic side</orientation>
    </subcellularLocation>
    <subcellularLocation>
        <location evidence="10">Cytoplasmic vesicle</location>
        <location evidence="10">COPI-coated vesicle membrane</location>
        <topology evidence="10">Peripheral membrane protein</topology>
        <orientation evidence="10">Cytoplasmic side</orientation>
    </subcellularLocation>
</comment>
<evidence type="ECO:0000256" key="4">
    <source>
        <dbReference type="ARBA" id="ARBA00022737"/>
    </source>
</evidence>
<dbReference type="PANTHER" id="PTHR10635">
    <property type="entry name" value="COATOMER SUBUNIT BETA"/>
    <property type="match status" value="1"/>
</dbReference>
<evidence type="ECO:0000256" key="8">
    <source>
        <dbReference type="ARBA" id="ARBA00023136"/>
    </source>
</evidence>
<comment type="function">
    <text evidence="10">The coatomer is a cytosolic protein complex that binds to dilysine motifs and reversibly associates with Golgi non-clathrin-coated vesicles, which further mediate biosynthetic protein transport from the ER, via the Golgi up to the trans Golgi network. Coatomer complex is required for budding from Golgi membranes, and is essential for the retrograde Golgi-to-ER transport of dilysine-tagged proteins.</text>
</comment>
<gene>
    <name evidence="14" type="ORF">BEWA_037740</name>
</gene>
<dbReference type="GO" id="GO:0006886">
    <property type="term" value="P:intracellular protein transport"/>
    <property type="evidence" value="ECO:0007669"/>
    <property type="project" value="InterPro"/>
</dbReference>
<reference evidence="14 15" key="1">
    <citation type="journal article" date="2012" name="BMC Genomics">
        <title>Comparative genomic analysis and phylogenetic position of Theileria equi.</title>
        <authorList>
            <person name="Kappmeyer L.S."/>
            <person name="Thiagarajan M."/>
            <person name="Herndon D.R."/>
            <person name="Ramsay J.D."/>
            <person name="Caler E."/>
            <person name="Djikeng A."/>
            <person name="Gillespie J.J."/>
            <person name="Lau A.O."/>
            <person name="Roalson E.H."/>
            <person name="Silva J.C."/>
            <person name="Silva M.G."/>
            <person name="Suarez C.E."/>
            <person name="Ueti M.W."/>
            <person name="Nene V.M."/>
            <person name="Mealey R.H."/>
            <person name="Knowles D.P."/>
            <person name="Brayton K.A."/>
        </authorList>
    </citation>
    <scope>NUCLEOTIDE SEQUENCE [LARGE SCALE GENOMIC DNA]</scope>
    <source>
        <strain evidence="14 15">WA</strain>
    </source>
</reference>
<dbReference type="PIRSF" id="PIRSF005727">
    <property type="entry name" value="Coatomer_beta_subunit"/>
    <property type="match status" value="1"/>
</dbReference>
<keyword evidence="9 10" id="KW-0968">Cytoplasmic vesicle</keyword>
<dbReference type="Pfam" id="PF07718">
    <property type="entry name" value="Coatamer_beta_C"/>
    <property type="match status" value="1"/>
</dbReference>
<dbReference type="eggNOG" id="KOG1058">
    <property type="taxonomic scope" value="Eukaryota"/>
</dbReference>
<dbReference type="InterPro" id="IPR011710">
    <property type="entry name" value="Coatomer_bsu_C"/>
</dbReference>
<evidence type="ECO:0000256" key="7">
    <source>
        <dbReference type="ARBA" id="ARBA00023034"/>
    </source>
</evidence>
<protein>
    <recommendedName>
        <fullName evidence="10">Coatomer subunit beta</fullName>
    </recommendedName>
    <alternativeName>
        <fullName evidence="10">Beta-coat protein</fullName>
    </alternativeName>
</protein>
<proteinExistence type="predicted"/>
<dbReference type="Proteomes" id="UP000031512">
    <property type="component" value="Unassembled WGS sequence"/>
</dbReference>
<dbReference type="InterPro" id="IPR002553">
    <property type="entry name" value="Clathrin/coatomer_adapt-like_N"/>
</dbReference>
<dbReference type="AlphaFoldDB" id="L1LE86"/>
<evidence type="ECO:0000256" key="3">
    <source>
        <dbReference type="ARBA" id="ARBA00022490"/>
    </source>
</evidence>
<dbReference type="GO" id="GO:0030126">
    <property type="term" value="C:COPI vesicle coat"/>
    <property type="evidence" value="ECO:0007669"/>
    <property type="project" value="InterPro"/>
</dbReference>
<keyword evidence="6 10" id="KW-0653">Protein transport</keyword>
<dbReference type="InterPro" id="IPR011989">
    <property type="entry name" value="ARM-like"/>
</dbReference>
<dbReference type="SUPFAM" id="SSF48371">
    <property type="entry name" value="ARM repeat"/>
    <property type="match status" value="1"/>
</dbReference>
<comment type="subunit">
    <text evidence="10">Oligomeric complex that consists of at least the alpha, beta, beta', gamma, delta, epsilon and zeta subunits.</text>
</comment>
<evidence type="ECO:0000313" key="15">
    <source>
        <dbReference type="Proteomes" id="UP000031512"/>
    </source>
</evidence>
<evidence type="ECO:0000259" key="13">
    <source>
        <dbReference type="Pfam" id="PF14806"/>
    </source>
</evidence>
<evidence type="ECO:0000259" key="12">
    <source>
        <dbReference type="Pfam" id="PF07718"/>
    </source>
</evidence>
<dbReference type="GO" id="GO:0006891">
    <property type="term" value="P:intra-Golgi vesicle-mediated transport"/>
    <property type="evidence" value="ECO:0007669"/>
    <property type="project" value="TreeGrafter"/>
</dbReference>
<dbReference type="Pfam" id="PF14806">
    <property type="entry name" value="Coatomer_b_Cpla"/>
    <property type="match status" value="1"/>
</dbReference>
<keyword evidence="3 10" id="KW-0963">Cytoplasm</keyword>
<evidence type="ECO:0000256" key="10">
    <source>
        <dbReference type="PIRNR" id="PIRNR005727"/>
    </source>
</evidence>
<dbReference type="InterPro" id="IPR029446">
    <property type="entry name" value="COPB1_appendage_platform_dom"/>
</dbReference>
<evidence type="ECO:0000256" key="6">
    <source>
        <dbReference type="ARBA" id="ARBA00022927"/>
    </source>
</evidence>
<keyword evidence="4" id="KW-0677">Repeat</keyword>
<evidence type="ECO:0000313" key="14">
    <source>
        <dbReference type="EMBL" id="EKX73737.1"/>
    </source>
</evidence>
<dbReference type="Gene3D" id="1.25.10.10">
    <property type="entry name" value="Leucine-rich Repeat Variant"/>
    <property type="match status" value="1"/>
</dbReference>
<evidence type="ECO:0000256" key="9">
    <source>
        <dbReference type="ARBA" id="ARBA00023329"/>
    </source>
</evidence>
<dbReference type="InterPro" id="IPR016024">
    <property type="entry name" value="ARM-type_fold"/>
</dbReference>
<keyword evidence="2 10" id="KW-0813">Transport</keyword>
<dbReference type="GO" id="GO:0005198">
    <property type="term" value="F:structural molecule activity"/>
    <property type="evidence" value="ECO:0007669"/>
    <property type="project" value="InterPro"/>
</dbReference>
<keyword evidence="7 10" id="KW-0333">Golgi apparatus</keyword>
<dbReference type="GO" id="GO:0006888">
    <property type="term" value="P:endoplasmic reticulum to Golgi vesicle-mediated transport"/>
    <property type="evidence" value="ECO:0007669"/>
    <property type="project" value="TreeGrafter"/>
</dbReference>
<dbReference type="InterPro" id="IPR016460">
    <property type="entry name" value="COPB1"/>
</dbReference>
<sequence>MVASAQCSDSEHLCSIYIDIDIPMDNTLASIKKKLEDNSNSKKVAALEQIILLLLRGEDVSSLLMSIIRFAVPSNHHRLKKLVHLFFQIFDMCKPDGTVRDELILVCNALRNDLCSPNEFVRGSVLRLLSKIRHLNLIQPLVPSIIDNIKHHEPYVYRNALLCLTSIAENFGSDLVLASFNHIEAFITTCDDVSGILRCYELLEVCDISMCVQYILGMENMLLNLSPVVHLAILSSFFSLSNINEQIKELMMRVFIMILENSNDNSVLFSGSDIIVRMSVTPLHVRKVAAKSLVKILLNESDLNVKLIVISKLRGLYTKSSLANDAPNVLEDHVMDLIRGLTCTNFHVTYGLLSLVLRSLNRQNVSELLSCFKREFIKIDDSSIYTVDQTSKYRIILIKAIHHTCGVYPEHSSIVYDTLLSFLSHNHVQTAIDIALFFKQLTELLPQLREITIRKLLQVLDTIPHTDVLSICFWIIGEFSAEKELASFSCNYIYDILSPFPIVSNLQAINSIDESVSQVVTPSITTTTVILEDGTYGTEILSVDANNANDNMRRVLIDKSDPLLYNSIGHSLLKMALRCNDKDIVAKIALIVGNLTQLLQSPTNLQVYSLKRLKTILTLLVGLLKDNEKYAKLSLKYIDLSKSGSKVSSVTAQHVTDFDLDISFPSIFTSTCSKDDDWIIDDAIYNEQINILNDFDIDELTLPSITTIQDKSSLDTYRNIHQFTSISDPLYVEGMSKIIGTKMYITILIENMSKELLQNVTVELSTGDNLEKLSPIPVLTLPSGGSSVIEVNFRIKCSEDDAIFGYVYFNKSKSSLQDCLPFNPMRISMYDYIVPSFISPSVFRSYWADFEWEHKIKLHPISHKPLELLYKVLEATHMTVVGHIPPSHIQNSFGSNSFNNQEYFTQYINYLSALPEIAALADDSSFFAVNLFVKTIYGEEALANLSIVRKDQDVYSGCFRIRSRTQNVALGLGDRIAIVQRAIAI</sequence>
<dbReference type="GO" id="GO:0000139">
    <property type="term" value="C:Golgi membrane"/>
    <property type="evidence" value="ECO:0007669"/>
    <property type="project" value="UniProtKB-SubCell"/>
</dbReference>
<evidence type="ECO:0000256" key="2">
    <source>
        <dbReference type="ARBA" id="ARBA00022448"/>
    </source>
</evidence>
<keyword evidence="5 10" id="KW-0931">ER-Golgi transport</keyword>
<evidence type="ECO:0000256" key="5">
    <source>
        <dbReference type="ARBA" id="ARBA00022892"/>
    </source>
</evidence>
<organism evidence="14 15">
    <name type="scientific">Theileria equi strain WA</name>
    <dbReference type="NCBI Taxonomy" id="1537102"/>
    <lineage>
        <taxon>Eukaryota</taxon>
        <taxon>Sar</taxon>
        <taxon>Alveolata</taxon>
        <taxon>Apicomplexa</taxon>
        <taxon>Aconoidasida</taxon>
        <taxon>Piroplasmida</taxon>
        <taxon>Theileriidae</taxon>
        <taxon>Theileria</taxon>
    </lineage>
</organism>
<dbReference type="STRING" id="1537102.L1LE86"/>
<evidence type="ECO:0000256" key="1">
    <source>
        <dbReference type="ARBA" id="ARBA00004255"/>
    </source>
</evidence>